<comment type="function">
    <text evidence="4">Functions in the N-end rule pathway of protein degradation where it conjugates Leu, Phe and, less efficiently, Met from aminoacyl-tRNAs to the N-termini of proteins containing an N-terminal arginine or lysine.</text>
</comment>
<name>A0A6L5XHC6_9BACT</name>
<evidence type="ECO:0000313" key="6">
    <source>
        <dbReference type="Proteomes" id="UP000477488"/>
    </source>
</evidence>
<sequence>MRGVFAELAAQFPPPKTARADGLLCAGGDLRPERLLAAYSRGIFPWYEKGLPILWWAPDPRCVLPLESFRLPSRSARALRRRPFELTLDAAFGQVIRACAGPRAAGNGTWLTAEMIAAYERLHALGYAHSVEAWRDGSLAGGLYGVALGRAFFGESMFHRASEASRAALAGLVALLRLRGADLLDCQQQTPHIMRMGGVMLPRASFLERLARALAADGAGEPDGRQAETVPWAPWKTGYAYSAISGSWTARS</sequence>
<comment type="similarity">
    <text evidence="4">Belongs to the L/F-transferase family.</text>
</comment>
<comment type="catalytic activity">
    <reaction evidence="4">
        <text>N-terminal L-arginyl-[protein] + L-leucyl-tRNA(Leu) = N-terminal L-leucyl-L-arginyl-[protein] + tRNA(Leu) + H(+)</text>
        <dbReference type="Rhea" id="RHEA:50416"/>
        <dbReference type="Rhea" id="RHEA-COMP:9613"/>
        <dbReference type="Rhea" id="RHEA-COMP:9622"/>
        <dbReference type="Rhea" id="RHEA-COMP:12672"/>
        <dbReference type="Rhea" id="RHEA-COMP:12673"/>
        <dbReference type="ChEBI" id="CHEBI:15378"/>
        <dbReference type="ChEBI" id="CHEBI:64719"/>
        <dbReference type="ChEBI" id="CHEBI:78442"/>
        <dbReference type="ChEBI" id="CHEBI:78494"/>
        <dbReference type="ChEBI" id="CHEBI:133044"/>
        <dbReference type="EC" id="2.3.2.6"/>
    </reaction>
</comment>
<comment type="subcellular location">
    <subcellularLocation>
        <location evidence="4">Cytoplasm</location>
    </subcellularLocation>
</comment>
<reference evidence="5 6" key="1">
    <citation type="submission" date="2019-09" db="EMBL/GenBank/DDBJ databases">
        <title>In-depth cultivation of the pig gut microbiome towards novel bacterial diversity and tailored functional studies.</title>
        <authorList>
            <person name="Wylensek D."/>
            <person name="Hitch T.C.A."/>
            <person name="Clavel T."/>
        </authorList>
    </citation>
    <scope>NUCLEOTIDE SEQUENCE [LARGE SCALE GENOMIC DNA]</scope>
    <source>
        <strain evidence="5 6">PG-178-WT-4</strain>
    </source>
</reference>
<evidence type="ECO:0000313" key="5">
    <source>
        <dbReference type="EMBL" id="MSS26489.1"/>
    </source>
</evidence>
<dbReference type="AlphaFoldDB" id="A0A6L5XHC6"/>
<dbReference type="HAMAP" id="MF_00688">
    <property type="entry name" value="Leu_Phe_trans"/>
    <property type="match status" value="1"/>
</dbReference>
<dbReference type="EMBL" id="VUMH01000001">
    <property type="protein sequence ID" value="MSS26489.1"/>
    <property type="molecule type" value="Genomic_DNA"/>
</dbReference>
<proteinExistence type="inferred from homology"/>
<keyword evidence="2 4" id="KW-0808">Transferase</keyword>
<dbReference type="NCBIfam" id="TIGR00667">
    <property type="entry name" value="aat"/>
    <property type="match status" value="1"/>
</dbReference>
<comment type="catalytic activity">
    <reaction evidence="4">
        <text>L-phenylalanyl-tRNA(Phe) + an N-terminal L-alpha-aminoacyl-[protein] = an N-terminal L-phenylalanyl-L-alpha-aminoacyl-[protein] + tRNA(Phe)</text>
        <dbReference type="Rhea" id="RHEA:43632"/>
        <dbReference type="Rhea" id="RHEA-COMP:9668"/>
        <dbReference type="Rhea" id="RHEA-COMP:9699"/>
        <dbReference type="Rhea" id="RHEA-COMP:10636"/>
        <dbReference type="Rhea" id="RHEA-COMP:10637"/>
        <dbReference type="ChEBI" id="CHEBI:78442"/>
        <dbReference type="ChEBI" id="CHEBI:78531"/>
        <dbReference type="ChEBI" id="CHEBI:78597"/>
        <dbReference type="ChEBI" id="CHEBI:83561"/>
        <dbReference type="EC" id="2.3.2.6"/>
    </reaction>
</comment>
<dbReference type="InterPro" id="IPR042221">
    <property type="entry name" value="Leu/Phe-tRNA_Trfase_N"/>
</dbReference>
<dbReference type="Proteomes" id="UP000477488">
    <property type="component" value="Unassembled WGS sequence"/>
</dbReference>
<dbReference type="EC" id="2.3.2.6" evidence="4"/>
<dbReference type="Gene3D" id="3.40.630.70">
    <property type="entry name" value="Leucyl/phenylalanyl-tRNA-protein transferase, C-terminal domain"/>
    <property type="match status" value="1"/>
</dbReference>
<dbReference type="PANTHER" id="PTHR30098">
    <property type="entry name" value="LEUCYL/PHENYLALANYL-TRNA--PROTEIN TRANSFERASE"/>
    <property type="match status" value="1"/>
</dbReference>
<comment type="catalytic activity">
    <reaction evidence="4">
        <text>N-terminal L-lysyl-[protein] + L-leucyl-tRNA(Leu) = N-terminal L-leucyl-L-lysyl-[protein] + tRNA(Leu) + H(+)</text>
        <dbReference type="Rhea" id="RHEA:12340"/>
        <dbReference type="Rhea" id="RHEA-COMP:9613"/>
        <dbReference type="Rhea" id="RHEA-COMP:9622"/>
        <dbReference type="Rhea" id="RHEA-COMP:12670"/>
        <dbReference type="Rhea" id="RHEA-COMP:12671"/>
        <dbReference type="ChEBI" id="CHEBI:15378"/>
        <dbReference type="ChEBI" id="CHEBI:65249"/>
        <dbReference type="ChEBI" id="CHEBI:78442"/>
        <dbReference type="ChEBI" id="CHEBI:78494"/>
        <dbReference type="ChEBI" id="CHEBI:133043"/>
        <dbReference type="EC" id="2.3.2.6"/>
    </reaction>
</comment>
<dbReference type="RefSeq" id="WP_154508154.1">
    <property type="nucleotide sequence ID" value="NZ_JAXELC010000049.1"/>
</dbReference>
<protein>
    <recommendedName>
        <fullName evidence="4">Leucyl/phenylalanyl-tRNA--protein transferase</fullName>
        <ecNumber evidence="4">2.3.2.6</ecNumber>
    </recommendedName>
    <alternativeName>
        <fullName evidence="4">L/F-transferase</fullName>
    </alternativeName>
    <alternativeName>
        <fullName evidence="4">Leucyltransferase</fullName>
    </alternativeName>
    <alternativeName>
        <fullName evidence="4">Phenyalanyltransferase</fullName>
    </alternativeName>
</protein>
<dbReference type="GO" id="GO:0005737">
    <property type="term" value="C:cytoplasm"/>
    <property type="evidence" value="ECO:0007669"/>
    <property type="project" value="UniProtKB-SubCell"/>
</dbReference>
<dbReference type="PANTHER" id="PTHR30098:SF2">
    <property type="entry name" value="LEUCYL_PHENYLALANYL-TRNA--PROTEIN TRANSFERASE"/>
    <property type="match status" value="1"/>
</dbReference>
<keyword evidence="6" id="KW-1185">Reference proteome</keyword>
<evidence type="ECO:0000256" key="1">
    <source>
        <dbReference type="ARBA" id="ARBA00022490"/>
    </source>
</evidence>
<dbReference type="GO" id="GO:0030163">
    <property type="term" value="P:protein catabolic process"/>
    <property type="evidence" value="ECO:0007669"/>
    <property type="project" value="UniProtKB-UniRule"/>
</dbReference>
<dbReference type="SUPFAM" id="SSF55729">
    <property type="entry name" value="Acyl-CoA N-acyltransferases (Nat)"/>
    <property type="match status" value="1"/>
</dbReference>
<gene>
    <name evidence="4" type="primary">aat</name>
    <name evidence="5" type="ORF">FYJ44_00165</name>
</gene>
<dbReference type="GO" id="GO:0008914">
    <property type="term" value="F:leucyl-tRNA--protein transferase activity"/>
    <property type="evidence" value="ECO:0007669"/>
    <property type="project" value="UniProtKB-UniRule"/>
</dbReference>
<keyword evidence="1 4" id="KW-0963">Cytoplasm</keyword>
<accession>A0A6L5XHC6</accession>
<organism evidence="5 6">
    <name type="scientific">Desulfovibrio porci</name>
    <dbReference type="NCBI Taxonomy" id="2605782"/>
    <lineage>
        <taxon>Bacteria</taxon>
        <taxon>Pseudomonadati</taxon>
        <taxon>Thermodesulfobacteriota</taxon>
        <taxon>Desulfovibrionia</taxon>
        <taxon>Desulfovibrionales</taxon>
        <taxon>Desulfovibrionaceae</taxon>
        <taxon>Desulfovibrio</taxon>
    </lineage>
</organism>
<keyword evidence="3 4" id="KW-0012">Acyltransferase</keyword>
<dbReference type="Pfam" id="PF03588">
    <property type="entry name" value="Leu_Phe_trans"/>
    <property type="match status" value="1"/>
</dbReference>
<dbReference type="InterPro" id="IPR016181">
    <property type="entry name" value="Acyl_CoA_acyltransferase"/>
</dbReference>
<evidence type="ECO:0000256" key="3">
    <source>
        <dbReference type="ARBA" id="ARBA00023315"/>
    </source>
</evidence>
<comment type="caution">
    <text evidence="5">The sequence shown here is derived from an EMBL/GenBank/DDBJ whole genome shotgun (WGS) entry which is preliminary data.</text>
</comment>
<evidence type="ECO:0000256" key="2">
    <source>
        <dbReference type="ARBA" id="ARBA00022679"/>
    </source>
</evidence>
<evidence type="ECO:0000256" key="4">
    <source>
        <dbReference type="HAMAP-Rule" id="MF_00688"/>
    </source>
</evidence>
<dbReference type="InterPro" id="IPR004616">
    <property type="entry name" value="Leu/Phe-tRNA_Trfase"/>
</dbReference>
<dbReference type="InterPro" id="IPR042203">
    <property type="entry name" value="Leu/Phe-tRNA_Trfase_C"/>
</dbReference>
<dbReference type="Gene3D" id="3.30.70.3550">
    <property type="entry name" value="Leucyl/phenylalanyl-tRNA-protein transferase, N-terminal domain"/>
    <property type="match status" value="1"/>
</dbReference>